<feature type="region of interest" description="Disordered" evidence="1">
    <location>
        <begin position="33"/>
        <end position="89"/>
    </location>
</feature>
<gene>
    <name evidence="2" type="ORF">TSPGSL018_20816</name>
</gene>
<protein>
    <submittedName>
        <fullName evidence="2">Uncharacterized protein</fullName>
    </submittedName>
</protein>
<feature type="non-terminal residue" evidence="2">
    <location>
        <position position="1"/>
    </location>
</feature>
<reference evidence="2" key="1">
    <citation type="submission" date="2014-05" db="EMBL/GenBank/DDBJ databases">
        <title>The transcriptome of the halophilic microalga Tetraselmis sp. GSL018 isolated from the Great Salt Lake, Utah.</title>
        <authorList>
            <person name="Jinkerson R.E."/>
            <person name="D'Adamo S."/>
            <person name="Posewitz M.C."/>
        </authorList>
    </citation>
    <scope>NUCLEOTIDE SEQUENCE</scope>
    <source>
        <strain evidence="2">GSL018</strain>
    </source>
</reference>
<dbReference type="EMBL" id="GBEZ01009368">
    <property type="protein sequence ID" value="JAC76213.1"/>
    <property type="molecule type" value="Transcribed_RNA"/>
</dbReference>
<name>A0A061RW85_9CHLO</name>
<feature type="non-terminal residue" evidence="2">
    <location>
        <position position="89"/>
    </location>
</feature>
<sequence length="89" mass="8900">RPLPAPAYGVMRGGCPAESTPGQAPALWLGFGCNEEASGTAGGQGEGGKAGDHSRGRILPTCGEPRRRLPQRGGSGQGSETGQGGRKKG</sequence>
<evidence type="ECO:0000313" key="2">
    <source>
        <dbReference type="EMBL" id="JAC76213.1"/>
    </source>
</evidence>
<accession>A0A061RW85</accession>
<organism evidence="2">
    <name type="scientific">Tetraselmis sp. GSL018</name>
    <dbReference type="NCBI Taxonomy" id="582737"/>
    <lineage>
        <taxon>Eukaryota</taxon>
        <taxon>Viridiplantae</taxon>
        <taxon>Chlorophyta</taxon>
        <taxon>core chlorophytes</taxon>
        <taxon>Chlorodendrophyceae</taxon>
        <taxon>Chlorodendrales</taxon>
        <taxon>Chlorodendraceae</taxon>
        <taxon>Tetraselmis</taxon>
    </lineage>
</organism>
<evidence type="ECO:0000256" key="1">
    <source>
        <dbReference type="SAM" id="MobiDB-lite"/>
    </source>
</evidence>
<dbReference type="AlphaFoldDB" id="A0A061RW85"/>
<proteinExistence type="predicted"/>
<feature type="compositionally biased region" description="Gly residues" evidence="1">
    <location>
        <begin position="73"/>
        <end position="89"/>
    </location>
</feature>